<feature type="transmembrane region" description="Helical" evidence="8">
    <location>
        <begin position="202"/>
        <end position="222"/>
    </location>
</feature>
<feature type="signal peptide" evidence="9">
    <location>
        <begin position="1"/>
        <end position="27"/>
    </location>
</feature>
<evidence type="ECO:0000256" key="2">
    <source>
        <dbReference type="ARBA" id="ARBA00022448"/>
    </source>
</evidence>
<feature type="transmembrane region" description="Helical" evidence="8">
    <location>
        <begin position="270"/>
        <end position="289"/>
    </location>
</feature>
<evidence type="ECO:0000256" key="9">
    <source>
        <dbReference type="SAM" id="SignalP"/>
    </source>
</evidence>
<keyword evidence="3 8" id="KW-0812">Transmembrane</keyword>
<keyword evidence="2" id="KW-0813">Transport</keyword>
<evidence type="ECO:0000256" key="3">
    <source>
        <dbReference type="ARBA" id="ARBA00022692"/>
    </source>
</evidence>
<proteinExistence type="predicted"/>
<accession>A0AA40ESU7</accession>
<feature type="compositionally biased region" description="Gly residues" evidence="7">
    <location>
        <begin position="30"/>
        <end position="49"/>
    </location>
</feature>
<protein>
    <recommendedName>
        <fullName evidence="10">Cytochrome b561 domain-containing protein</fullName>
    </recommendedName>
</protein>
<feature type="region of interest" description="Disordered" evidence="7">
    <location>
        <begin position="299"/>
        <end position="346"/>
    </location>
</feature>
<gene>
    <name evidence="11" type="ORF">B0T21DRAFT_407933</name>
</gene>
<evidence type="ECO:0000256" key="4">
    <source>
        <dbReference type="ARBA" id="ARBA00022982"/>
    </source>
</evidence>
<keyword evidence="6 8" id="KW-0472">Membrane</keyword>
<dbReference type="EMBL" id="JAUKTV010000002">
    <property type="protein sequence ID" value="KAK0744859.1"/>
    <property type="molecule type" value="Genomic_DNA"/>
</dbReference>
<keyword evidence="12" id="KW-1185">Reference proteome</keyword>
<dbReference type="PANTHER" id="PTHR47797">
    <property type="entry name" value="DEHYDROGENASE, PUTATIVE (AFU_ORTHOLOGUE AFUA_8G05805)-RELATED"/>
    <property type="match status" value="1"/>
</dbReference>
<evidence type="ECO:0000256" key="6">
    <source>
        <dbReference type="ARBA" id="ARBA00023136"/>
    </source>
</evidence>
<reference evidence="11" key="1">
    <citation type="submission" date="2023-06" db="EMBL/GenBank/DDBJ databases">
        <title>Genome-scale phylogeny and comparative genomics of the fungal order Sordariales.</title>
        <authorList>
            <consortium name="Lawrence Berkeley National Laboratory"/>
            <person name="Hensen N."/>
            <person name="Bonometti L."/>
            <person name="Westerberg I."/>
            <person name="Brannstrom I.O."/>
            <person name="Guillou S."/>
            <person name="Cros-Aarteil S."/>
            <person name="Calhoun S."/>
            <person name="Haridas S."/>
            <person name="Kuo A."/>
            <person name="Mondo S."/>
            <person name="Pangilinan J."/>
            <person name="Riley R."/>
            <person name="Labutti K."/>
            <person name="Andreopoulos B."/>
            <person name="Lipzen A."/>
            <person name="Chen C."/>
            <person name="Yanf M."/>
            <person name="Daum C."/>
            <person name="Ng V."/>
            <person name="Clum A."/>
            <person name="Steindorff A."/>
            <person name="Ohm R."/>
            <person name="Martin F."/>
            <person name="Silar P."/>
            <person name="Natvig D."/>
            <person name="Lalanne C."/>
            <person name="Gautier V."/>
            <person name="Ament-Velasquez S.L."/>
            <person name="Kruys A."/>
            <person name="Hutchinson M.I."/>
            <person name="Powell A.J."/>
            <person name="Barry K."/>
            <person name="Miller A.N."/>
            <person name="Grigoriev I.V."/>
            <person name="Debuchy R."/>
            <person name="Gladieux P."/>
            <person name="Thoren M.H."/>
            <person name="Johannesson H."/>
        </authorList>
    </citation>
    <scope>NUCLEOTIDE SEQUENCE</scope>
    <source>
        <strain evidence="11">CBS 540.89</strain>
    </source>
</reference>
<feature type="compositionally biased region" description="Basic and acidic residues" evidence="7">
    <location>
        <begin position="324"/>
        <end position="337"/>
    </location>
</feature>
<evidence type="ECO:0000256" key="1">
    <source>
        <dbReference type="ARBA" id="ARBA00004370"/>
    </source>
</evidence>
<keyword evidence="5 8" id="KW-1133">Transmembrane helix</keyword>
<comment type="caution">
    <text evidence="11">The sequence shown here is derived from an EMBL/GenBank/DDBJ whole genome shotgun (WGS) entry which is preliminary data.</text>
</comment>
<feature type="domain" description="Cytochrome b561" evidence="10">
    <location>
        <begin position="79"/>
        <end position="294"/>
    </location>
</feature>
<comment type="subcellular location">
    <subcellularLocation>
        <location evidence="1">Membrane</location>
    </subcellularLocation>
</comment>
<keyword evidence="4" id="KW-0249">Electron transport</keyword>
<dbReference type="PROSITE" id="PS50939">
    <property type="entry name" value="CYTOCHROME_B561"/>
    <property type="match status" value="1"/>
</dbReference>
<evidence type="ECO:0000256" key="5">
    <source>
        <dbReference type="ARBA" id="ARBA00022989"/>
    </source>
</evidence>
<dbReference type="Gene3D" id="1.20.120.1770">
    <property type="match status" value="1"/>
</dbReference>
<evidence type="ECO:0000313" key="12">
    <source>
        <dbReference type="Proteomes" id="UP001172159"/>
    </source>
</evidence>
<keyword evidence="9" id="KW-0732">Signal</keyword>
<dbReference type="PANTHER" id="PTHR47797:SF1">
    <property type="entry name" value="CYTOCHROME B561 DOMAIN-CONTAINING PROTEIN-RELATED"/>
    <property type="match status" value="1"/>
</dbReference>
<dbReference type="CDD" id="cd08760">
    <property type="entry name" value="Cyt_b561_FRRS1_like"/>
    <property type="match status" value="1"/>
</dbReference>
<dbReference type="Proteomes" id="UP001172159">
    <property type="component" value="Unassembled WGS sequence"/>
</dbReference>
<evidence type="ECO:0000256" key="8">
    <source>
        <dbReference type="SAM" id="Phobius"/>
    </source>
</evidence>
<feature type="chain" id="PRO_5041432430" description="Cytochrome b561 domain-containing protein" evidence="9">
    <location>
        <begin position="28"/>
        <end position="346"/>
    </location>
</feature>
<feature type="transmembrane region" description="Helical" evidence="8">
    <location>
        <begin position="131"/>
        <end position="151"/>
    </location>
</feature>
<feature type="compositionally biased region" description="Basic and acidic residues" evidence="7">
    <location>
        <begin position="299"/>
        <end position="312"/>
    </location>
</feature>
<evidence type="ECO:0000256" key="7">
    <source>
        <dbReference type="SAM" id="MobiDB-lite"/>
    </source>
</evidence>
<name>A0AA40ESU7_9PEZI</name>
<dbReference type="GO" id="GO:0016020">
    <property type="term" value="C:membrane"/>
    <property type="evidence" value="ECO:0007669"/>
    <property type="project" value="UniProtKB-SubCell"/>
</dbReference>
<evidence type="ECO:0000313" key="11">
    <source>
        <dbReference type="EMBL" id="KAK0744859.1"/>
    </source>
</evidence>
<dbReference type="SMART" id="SM00665">
    <property type="entry name" value="B561"/>
    <property type="match status" value="1"/>
</dbReference>
<feature type="compositionally biased region" description="Low complexity" evidence="7">
    <location>
        <begin position="50"/>
        <end position="111"/>
    </location>
</feature>
<feature type="transmembrane region" description="Helical" evidence="8">
    <location>
        <begin position="234"/>
        <end position="258"/>
    </location>
</feature>
<sequence length="346" mass="36566">MRSLTLFTLRLLRIALLVACLALAVEAARGGGGSHGGGGSSSSGGGSSSSGGDTTGTTTGTSGSGYRPNSNDDSPSNNPNSASGSSSTSSLTIPFSNGNSGGYRYRNRNGSNNRPPFDIQQAINYRTIHGILASLAMVVLFPLGSIILRVLPRKWGLWVHAVFQILSTCIYVAAAAIGIHLVKTVKIPTGSLLTNSSTNYHPIIGLLLLALLLLQPLLGVLHHLQFRKLARRQIWSYLHLFNGRVGIALGIINGGLGLHLSQASNQKKTAYAIVASIIGAIWIGVSIWAEINRKKKLSDAEKAKEGEDEKMVKAATTGSEPEEGGERGRRSGEERKTGVGAWDIMK</sequence>
<organism evidence="11 12">
    <name type="scientific">Apiosordaria backusii</name>
    <dbReference type="NCBI Taxonomy" id="314023"/>
    <lineage>
        <taxon>Eukaryota</taxon>
        <taxon>Fungi</taxon>
        <taxon>Dikarya</taxon>
        <taxon>Ascomycota</taxon>
        <taxon>Pezizomycotina</taxon>
        <taxon>Sordariomycetes</taxon>
        <taxon>Sordariomycetidae</taxon>
        <taxon>Sordariales</taxon>
        <taxon>Lasiosphaeriaceae</taxon>
        <taxon>Apiosordaria</taxon>
    </lineage>
</organism>
<dbReference type="AlphaFoldDB" id="A0AA40ESU7"/>
<feature type="transmembrane region" description="Helical" evidence="8">
    <location>
        <begin position="158"/>
        <end position="182"/>
    </location>
</feature>
<evidence type="ECO:0000259" key="10">
    <source>
        <dbReference type="PROSITE" id="PS50939"/>
    </source>
</evidence>
<feature type="region of interest" description="Disordered" evidence="7">
    <location>
        <begin position="30"/>
        <end position="111"/>
    </location>
</feature>
<dbReference type="InterPro" id="IPR006593">
    <property type="entry name" value="Cyt_b561/ferric_Rdtase_TM"/>
</dbReference>